<protein>
    <submittedName>
        <fullName evidence="1">Uncharacterized protein</fullName>
    </submittedName>
</protein>
<sequence length="127" mass="14453">MTRLITIPYNSTIPALSELTIKSQFINHRYTIREIKLTYAINNNNTTQTKIFVSGDDELPITGEPEGTNVFAEYGQRNYITGDAETKSFSHNITVTEKGTWIKIYTKNIDDYTHSINALITIETDTE</sequence>
<reference evidence="1" key="1">
    <citation type="submission" date="2020-03" db="EMBL/GenBank/DDBJ databases">
        <title>The deep terrestrial virosphere.</title>
        <authorList>
            <person name="Holmfeldt K."/>
            <person name="Nilsson E."/>
            <person name="Simone D."/>
            <person name="Lopez-Fernandez M."/>
            <person name="Wu X."/>
            <person name="de Brujin I."/>
            <person name="Lundin D."/>
            <person name="Andersson A."/>
            <person name="Bertilsson S."/>
            <person name="Dopson M."/>
        </authorList>
    </citation>
    <scope>NUCLEOTIDE SEQUENCE</scope>
    <source>
        <strain evidence="2">MM415A03080</strain>
        <strain evidence="3">MM415B04326</strain>
        <strain evidence="1">TM448A02192</strain>
        <strain evidence="4">TM448B03517</strain>
    </source>
</reference>
<accession>A0A6H1ZWF0</accession>
<evidence type="ECO:0000313" key="3">
    <source>
        <dbReference type="EMBL" id="QJA93179.1"/>
    </source>
</evidence>
<dbReference type="EMBL" id="MT144270">
    <property type="protein sequence ID" value="QJA51530.1"/>
    <property type="molecule type" value="Genomic_DNA"/>
</dbReference>
<proteinExistence type="predicted"/>
<gene>
    <name evidence="2" type="ORF">MM415A03080_0006</name>
    <name evidence="3" type="ORF">MM415B04326_0005</name>
    <name evidence="1" type="ORF">TM448A02192_0009</name>
    <name evidence="4" type="ORF">TM448B03517_0005</name>
</gene>
<name>A0A6H1ZWF0_9ZZZZ</name>
<evidence type="ECO:0000313" key="4">
    <source>
        <dbReference type="EMBL" id="QJI02662.1"/>
    </source>
</evidence>
<dbReference type="EMBL" id="MT141894">
    <property type="protein sequence ID" value="QJA71718.1"/>
    <property type="molecule type" value="Genomic_DNA"/>
</dbReference>
<evidence type="ECO:0000313" key="1">
    <source>
        <dbReference type="EMBL" id="QJA51530.1"/>
    </source>
</evidence>
<dbReference type="AlphaFoldDB" id="A0A6H1ZWF0"/>
<dbReference type="EMBL" id="MT143128">
    <property type="protein sequence ID" value="QJA93179.1"/>
    <property type="molecule type" value="Genomic_DNA"/>
</dbReference>
<evidence type="ECO:0000313" key="2">
    <source>
        <dbReference type="EMBL" id="QJA71718.1"/>
    </source>
</evidence>
<organism evidence="1">
    <name type="scientific">viral metagenome</name>
    <dbReference type="NCBI Taxonomy" id="1070528"/>
    <lineage>
        <taxon>unclassified sequences</taxon>
        <taxon>metagenomes</taxon>
        <taxon>organismal metagenomes</taxon>
    </lineage>
</organism>
<dbReference type="EMBL" id="MT145020">
    <property type="protein sequence ID" value="QJI02662.1"/>
    <property type="molecule type" value="Genomic_DNA"/>
</dbReference>